<feature type="transmembrane region" description="Helical" evidence="6">
    <location>
        <begin position="123"/>
        <end position="150"/>
    </location>
</feature>
<protein>
    <submittedName>
        <fullName evidence="7">Uncharacterized membrane protein YgaE (UPF0421/DUF939 family)</fullName>
    </submittedName>
</protein>
<dbReference type="AlphaFoldDB" id="A0A368Y3R4"/>
<dbReference type="Proteomes" id="UP000252585">
    <property type="component" value="Unassembled WGS sequence"/>
</dbReference>
<gene>
    <name evidence="7" type="ORF">DFR57_10341</name>
</gene>
<keyword evidence="5 6" id="KW-0472">Membrane</keyword>
<evidence type="ECO:0000256" key="6">
    <source>
        <dbReference type="SAM" id="Phobius"/>
    </source>
</evidence>
<sequence>MKWTTWPFRLVGRRVIKTALAVFLTSLICLWLGWPPVFAVITAIVTIEPTVSDSIKKGLVRFPASAIGSLYAVFFIYLFGDSPITYTLAAFFTIVTCFRLNLHDGLLVATLTSVAMIEVIHTNFLLSFLIRLGTTTIGLSVSTLVNMFILPPNYTKTILNNIHSMLKQTGEELEMIMKQMLENQQTDKVKDEIQHRFYSLKKALDQTEVLLTFQSDEAKYHRIDAETTRMIERETAQLKDLRLIHYHIGNLVNTPVNAVCWNNKECRNIVKMVTTLTDVMKYPNHFTVEKHREQVTALMEQFWNSNQPAPVKENEEKPRFFTPEIIILYELLSIYQIVEDIIEKENLSTTKKKVRPS</sequence>
<dbReference type="OrthoDB" id="2690036at2"/>
<reference evidence="7 8" key="1">
    <citation type="submission" date="2018-07" db="EMBL/GenBank/DDBJ databases">
        <title>Genomic Encyclopedia of Type Strains, Phase IV (KMG-IV): sequencing the most valuable type-strain genomes for metagenomic binning, comparative biology and taxonomic classification.</title>
        <authorList>
            <person name="Goeker M."/>
        </authorList>
    </citation>
    <scope>NUCLEOTIDE SEQUENCE [LARGE SCALE GENOMIC DNA]</scope>
    <source>
        <strain evidence="7 8">DSM 27696</strain>
    </source>
</reference>
<keyword evidence="8" id="KW-1185">Reference proteome</keyword>
<proteinExistence type="predicted"/>
<feature type="transmembrane region" description="Helical" evidence="6">
    <location>
        <begin position="59"/>
        <end position="78"/>
    </location>
</feature>
<dbReference type="Pfam" id="PF06081">
    <property type="entry name" value="ArAE_1"/>
    <property type="match status" value="1"/>
</dbReference>
<keyword evidence="2" id="KW-1003">Cell membrane</keyword>
<organism evidence="7 8">
    <name type="scientific">Saliterribacillus persicus</name>
    <dbReference type="NCBI Taxonomy" id="930114"/>
    <lineage>
        <taxon>Bacteria</taxon>
        <taxon>Bacillati</taxon>
        <taxon>Bacillota</taxon>
        <taxon>Bacilli</taxon>
        <taxon>Bacillales</taxon>
        <taxon>Bacillaceae</taxon>
        <taxon>Saliterribacillus</taxon>
    </lineage>
</organism>
<dbReference type="EMBL" id="QPJJ01000003">
    <property type="protein sequence ID" value="RCW74745.1"/>
    <property type="molecule type" value="Genomic_DNA"/>
</dbReference>
<dbReference type="InterPro" id="IPR010343">
    <property type="entry name" value="ArAE_1"/>
</dbReference>
<evidence type="ECO:0000256" key="3">
    <source>
        <dbReference type="ARBA" id="ARBA00022692"/>
    </source>
</evidence>
<evidence type="ECO:0000256" key="2">
    <source>
        <dbReference type="ARBA" id="ARBA00022475"/>
    </source>
</evidence>
<dbReference type="PANTHER" id="PTHR30509:SF9">
    <property type="entry name" value="MULTIDRUG RESISTANCE PROTEIN MDTO"/>
    <property type="match status" value="1"/>
</dbReference>
<name>A0A368Y3R4_9BACI</name>
<evidence type="ECO:0000313" key="7">
    <source>
        <dbReference type="EMBL" id="RCW74745.1"/>
    </source>
</evidence>
<keyword evidence="4 6" id="KW-1133">Transmembrane helix</keyword>
<comment type="caution">
    <text evidence="7">The sequence shown here is derived from an EMBL/GenBank/DDBJ whole genome shotgun (WGS) entry which is preliminary data.</text>
</comment>
<evidence type="ECO:0000256" key="1">
    <source>
        <dbReference type="ARBA" id="ARBA00004651"/>
    </source>
</evidence>
<dbReference type="RefSeq" id="WP_114351866.1">
    <property type="nucleotide sequence ID" value="NZ_QPJJ01000003.1"/>
</dbReference>
<feature type="transmembrane region" description="Helical" evidence="6">
    <location>
        <begin position="20"/>
        <end position="47"/>
    </location>
</feature>
<dbReference type="PANTHER" id="PTHR30509">
    <property type="entry name" value="P-HYDROXYBENZOIC ACID EFFLUX PUMP SUBUNIT-RELATED"/>
    <property type="match status" value="1"/>
</dbReference>
<evidence type="ECO:0000313" key="8">
    <source>
        <dbReference type="Proteomes" id="UP000252585"/>
    </source>
</evidence>
<evidence type="ECO:0000256" key="4">
    <source>
        <dbReference type="ARBA" id="ARBA00022989"/>
    </source>
</evidence>
<keyword evidence="3 6" id="KW-0812">Transmembrane</keyword>
<dbReference type="GO" id="GO:0005886">
    <property type="term" value="C:plasma membrane"/>
    <property type="evidence" value="ECO:0007669"/>
    <property type="project" value="UniProtKB-SubCell"/>
</dbReference>
<accession>A0A368Y3R4</accession>
<evidence type="ECO:0000256" key="5">
    <source>
        <dbReference type="ARBA" id="ARBA00023136"/>
    </source>
</evidence>
<comment type="subcellular location">
    <subcellularLocation>
        <location evidence="1">Cell membrane</location>
        <topology evidence="1">Multi-pass membrane protein</topology>
    </subcellularLocation>
</comment>